<proteinExistence type="predicted"/>
<keyword evidence="2" id="KW-1185">Reference proteome</keyword>
<dbReference type="EMBL" id="JAGETX010000007">
    <property type="protein sequence ID" value="MBO3271732.1"/>
    <property type="molecule type" value="Genomic_DNA"/>
</dbReference>
<reference evidence="1 2" key="1">
    <citation type="submission" date="2021-03" db="EMBL/GenBank/DDBJ databases">
        <authorList>
            <person name="Kim M.K."/>
        </authorList>
    </citation>
    <scope>NUCLEOTIDE SEQUENCE [LARGE SCALE GENOMIC DNA]</scope>
    <source>
        <strain evidence="1 2">BT507</strain>
    </source>
</reference>
<evidence type="ECO:0008006" key="3">
    <source>
        <dbReference type="Google" id="ProtNLM"/>
    </source>
</evidence>
<protein>
    <recommendedName>
        <fullName evidence="3">Outer membrane protein beta-barrel domain-containing protein</fullName>
    </recommendedName>
</protein>
<dbReference type="RefSeq" id="WP_208308060.1">
    <property type="nucleotide sequence ID" value="NZ_JAGETX010000007.1"/>
</dbReference>
<evidence type="ECO:0000313" key="2">
    <source>
        <dbReference type="Proteomes" id="UP000670527"/>
    </source>
</evidence>
<sequence length="180" mass="19668">MLWLLLVGAATGQTITPKISINPLLHVGELIPLSATLGLEVGWNSRSSIQLLGSYRHFPAQDAEPSSGPKVYLDYRRYLHPPQPNVGLFLSPFVGVGHLRLGLGDLPPPGATQRRRTEVETGALLGHQALFSRLTAEVYAGPAYRWQITSGSFNQSSYSDKKSFLWIRAGFTVGVRLTKG</sequence>
<organism evidence="1 2">
    <name type="scientific">Hymenobacter defluvii</name>
    <dbReference type="NCBI Taxonomy" id="2054411"/>
    <lineage>
        <taxon>Bacteria</taxon>
        <taxon>Pseudomonadati</taxon>
        <taxon>Bacteroidota</taxon>
        <taxon>Cytophagia</taxon>
        <taxon>Cytophagales</taxon>
        <taxon>Hymenobacteraceae</taxon>
        <taxon>Hymenobacter</taxon>
    </lineage>
</organism>
<evidence type="ECO:0000313" key="1">
    <source>
        <dbReference type="EMBL" id="MBO3271732.1"/>
    </source>
</evidence>
<dbReference type="Proteomes" id="UP000670527">
    <property type="component" value="Unassembled WGS sequence"/>
</dbReference>
<gene>
    <name evidence="1" type="ORF">J4D97_13810</name>
</gene>
<comment type="caution">
    <text evidence="1">The sequence shown here is derived from an EMBL/GenBank/DDBJ whole genome shotgun (WGS) entry which is preliminary data.</text>
</comment>
<accession>A0ABS3TDJ6</accession>
<name>A0ABS3TDJ6_9BACT</name>